<sequence length="296" mass="34695">MHAEKLGAEIKKIRMLRGLTQKQLSENICHQSEISRIESGTVYPSMDILQGIAAKLRVPIIHFYEVLLYSDLERKKKFKNQIQLLCKKKQYDEIHKIVSEELKKEECHPEFKQFLLWYYHLSSYALKKVNFEYCISELKNIIHRQYGGVDVFQNLYIENSIAIIYAENNHLEKAITLFQDILQQLKSLQSEQDFVVKVRYNYAKALCLNNEYAKSLQQVDKAIETSRLIGSMQLLGQLYYQKGECLEKLIYPPSEITVVYEKALLFFDLLDLHSHKEILLAKMGLADRNEQTIFSS</sequence>
<dbReference type="Pfam" id="PF18768">
    <property type="entry name" value="RNPP_C"/>
    <property type="match status" value="1"/>
</dbReference>
<gene>
    <name evidence="1" type="ORF">CN613_03040</name>
</gene>
<dbReference type="InterPro" id="IPR010982">
    <property type="entry name" value="Lambda_DNA-bd_dom_sf"/>
</dbReference>
<reference evidence="1 2" key="1">
    <citation type="submission" date="2017-09" db="EMBL/GenBank/DDBJ databases">
        <title>Large-scale bioinformatics analysis of Bacillus genomes uncovers conserved roles of natural products in bacterial physiology.</title>
        <authorList>
            <consortium name="Agbiome Team Llc"/>
            <person name="Bleich R.M."/>
            <person name="Grubbs K.J."/>
            <person name="Santa Maria K.C."/>
            <person name="Allen S.E."/>
            <person name="Farag S."/>
            <person name="Shank E.A."/>
            <person name="Bowers A."/>
        </authorList>
    </citation>
    <scope>NUCLEOTIDE SEQUENCE [LARGE SCALE GENOMIC DNA]</scope>
    <source>
        <strain evidence="1 2">AFS009893</strain>
    </source>
</reference>
<dbReference type="Pfam" id="PF01381">
    <property type="entry name" value="HTH_3"/>
    <property type="match status" value="1"/>
</dbReference>
<dbReference type="Gene3D" id="1.25.40.10">
    <property type="entry name" value="Tetratricopeptide repeat domain"/>
    <property type="match status" value="1"/>
</dbReference>
<evidence type="ECO:0000313" key="2">
    <source>
        <dbReference type="Proteomes" id="UP000219775"/>
    </source>
</evidence>
<evidence type="ECO:0000313" key="1">
    <source>
        <dbReference type="EMBL" id="PEM72721.1"/>
    </source>
</evidence>
<dbReference type="Proteomes" id="UP000219775">
    <property type="component" value="Unassembled WGS sequence"/>
</dbReference>
<dbReference type="SUPFAM" id="SSF48452">
    <property type="entry name" value="TPR-like"/>
    <property type="match status" value="1"/>
</dbReference>
<dbReference type="EMBL" id="NUDP01000009">
    <property type="protein sequence ID" value="PEM72721.1"/>
    <property type="molecule type" value="Genomic_DNA"/>
</dbReference>
<dbReference type="InterPro" id="IPR011990">
    <property type="entry name" value="TPR-like_helical_dom_sf"/>
</dbReference>
<dbReference type="PANTHER" id="PTHR37038:SF14">
    <property type="entry name" value="TRANSCRIPTIONAL ACTIVATOR"/>
    <property type="match status" value="1"/>
</dbReference>
<dbReference type="InterPro" id="IPR041315">
    <property type="entry name" value="PlcR_TPR"/>
</dbReference>
<dbReference type="AlphaFoldDB" id="A0A2C4GP79"/>
<dbReference type="PANTHER" id="PTHR37038">
    <property type="entry name" value="TRANSCRIPTIONAL REGULATOR-RELATED"/>
    <property type="match status" value="1"/>
</dbReference>
<dbReference type="SUPFAM" id="SSF47413">
    <property type="entry name" value="lambda repressor-like DNA-binding domains"/>
    <property type="match status" value="1"/>
</dbReference>
<dbReference type="RefSeq" id="WP_097847963.1">
    <property type="nucleotide sequence ID" value="NZ_NUAS01000038.1"/>
</dbReference>
<protein>
    <submittedName>
        <fullName evidence="1">Transcriptional regulator</fullName>
    </submittedName>
</protein>
<dbReference type="GO" id="GO:0003677">
    <property type="term" value="F:DNA binding"/>
    <property type="evidence" value="ECO:0007669"/>
    <property type="project" value="InterPro"/>
</dbReference>
<comment type="caution">
    <text evidence="1">The sequence shown here is derived from an EMBL/GenBank/DDBJ whole genome shotgun (WGS) entry which is preliminary data.</text>
</comment>
<dbReference type="InterPro" id="IPR053163">
    <property type="entry name" value="HTH-type_regulator_Rgg"/>
</dbReference>
<organism evidence="1 2">
    <name type="scientific">Bacillus pseudomycoides</name>
    <dbReference type="NCBI Taxonomy" id="64104"/>
    <lineage>
        <taxon>Bacteria</taxon>
        <taxon>Bacillati</taxon>
        <taxon>Bacillota</taxon>
        <taxon>Bacilli</taxon>
        <taxon>Bacillales</taxon>
        <taxon>Bacillaceae</taxon>
        <taxon>Bacillus</taxon>
        <taxon>Bacillus cereus group</taxon>
    </lineage>
</organism>
<dbReference type="SMART" id="SM00530">
    <property type="entry name" value="HTH_XRE"/>
    <property type="match status" value="1"/>
</dbReference>
<dbReference type="CDD" id="cd00093">
    <property type="entry name" value="HTH_XRE"/>
    <property type="match status" value="1"/>
</dbReference>
<dbReference type="PROSITE" id="PS50943">
    <property type="entry name" value="HTH_CROC1"/>
    <property type="match status" value="1"/>
</dbReference>
<dbReference type="InterPro" id="IPR001387">
    <property type="entry name" value="Cro/C1-type_HTH"/>
</dbReference>
<accession>A0A2C4GP79</accession>
<proteinExistence type="predicted"/>
<name>A0A2C4GP79_9BACI</name>